<comment type="similarity">
    <text evidence="1 7">Belongs to the phospholipase B-like family.</text>
</comment>
<dbReference type="PANTHER" id="PTHR12370">
    <property type="entry name" value="PHOSPHOLIPASE B-RELATED"/>
    <property type="match status" value="1"/>
</dbReference>
<feature type="chain" id="PRO_5041772859" description="Phospholipase B-like" evidence="7">
    <location>
        <begin position="24"/>
        <end position="547"/>
    </location>
</feature>
<keyword evidence="9" id="KW-1185">Reference proteome</keyword>
<sequence>MACATILKHCCVFIFLLTGITFADQLFHYGSVYCKEASCTFKDSLLDKDKATAYATFNNSLLVTGWGVLDIVAGNGSSLHNNIDIMFAAGFIEGVFTARHMEDNYKNLVPSMGLTNLVKEIRGWFYEQRLWTDMMVKKNPDDPVWRHVSYINAQLDGLYAGYKSVQKNNQNALDWYDVAFMTGVGDLLDLRYVLNPSSFPDWSKLTGSEAEIAFYTSGHCSALIKLLPGFENIFMSHSSWFVYSATNRIYKYYNLNVKDTATAMRKMSFSSYPGFLVSLDDFYLMDSGMVMLQTTNNIFNASLYKQVVPQSLMAWQRVRIANMMAHGGQQWSQILDKYNSGTYNNQYMVIDLKQIELGSVVKNNALWVAEQIPGLVVADDLTDILRAGYFPSYNIPFFEEIYNKSGYPQMAKKPGVGQTYSYQLAPRAKIFRRDQGSVKDLESMKAIMRYNDFKHDPYAGGSPWGAVCSRGDLDPKHPTVDGCYDTKVADFHMAKDLQADAINGPTLGTNLPPFSWTGQWAGQPRAGLPLVYNFSFKRMKPRFSGNN</sequence>
<name>A0AAE1DYH4_9GAST</name>
<dbReference type="GO" id="GO:0005576">
    <property type="term" value="C:extracellular region"/>
    <property type="evidence" value="ECO:0007669"/>
    <property type="project" value="TreeGrafter"/>
</dbReference>
<dbReference type="AlphaFoldDB" id="A0AAE1DYH4"/>
<dbReference type="Proteomes" id="UP001283361">
    <property type="component" value="Unassembled WGS sequence"/>
</dbReference>
<evidence type="ECO:0000256" key="7">
    <source>
        <dbReference type="RuleBase" id="RU364138"/>
    </source>
</evidence>
<dbReference type="EMBL" id="JAWDGP010001865">
    <property type="protein sequence ID" value="KAK3787397.1"/>
    <property type="molecule type" value="Genomic_DNA"/>
</dbReference>
<reference evidence="8" key="1">
    <citation type="journal article" date="2023" name="G3 (Bethesda)">
        <title>A reference genome for the long-term kleptoplast-retaining sea slug Elysia crispata morphotype clarki.</title>
        <authorList>
            <person name="Eastman K.E."/>
            <person name="Pendleton A.L."/>
            <person name="Shaikh M.A."/>
            <person name="Suttiyut T."/>
            <person name="Ogas R."/>
            <person name="Tomko P."/>
            <person name="Gavelis G."/>
            <person name="Widhalm J.R."/>
            <person name="Wisecaver J.H."/>
        </authorList>
    </citation>
    <scope>NUCLEOTIDE SEQUENCE</scope>
    <source>
        <strain evidence="8">ECLA1</strain>
    </source>
</reference>
<evidence type="ECO:0000256" key="1">
    <source>
        <dbReference type="ARBA" id="ARBA00007835"/>
    </source>
</evidence>
<keyword evidence="6" id="KW-0325">Glycoprotein</keyword>
<evidence type="ECO:0000313" key="8">
    <source>
        <dbReference type="EMBL" id="KAK3787397.1"/>
    </source>
</evidence>
<keyword evidence="5 7" id="KW-0443">Lipid metabolism</keyword>
<evidence type="ECO:0000256" key="4">
    <source>
        <dbReference type="ARBA" id="ARBA00022963"/>
    </source>
</evidence>
<dbReference type="Gene3D" id="3.60.60.30">
    <property type="match status" value="1"/>
</dbReference>
<dbReference type="GO" id="GO:0009395">
    <property type="term" value="P:phospholipid catabolic process"/>
    <property type="evidence" value="ECO:0007669"/>
    <property type="project" value="TreeGrafter"/>
</dbReference>
<feature type="signal peptide" evidence="7">
    <location>
        <begin position="1"/>
        <end position="23"/>
    </location>
</feature>
<evidence type="ECO:0000256" key="5">
    <source>
        <dbReference type="ARBA" id="ARBA00023098"/>
    </source>
</evidence>
<evidence type="ECO:0000256" key="6">
    <source>
        <dbReference type="ARBA" id="ARBA00023180"/>
    </source>
</evidence>
<dbReference type="EC" id="3.1.1.-" evidence="7"/>
<keyword evidence="3 7" id="KW-0378">Hydrolase</keyword>
<proteinExistence type="inferred from homology"/>
<gene>
    <name evidence="8" type="ORF">RRG08_032354</name>
</gene>
<comment type="caution">
    <text evidence="8">The sequence shown here is derived from an EMBL/GenBank/DDBJ whole genome shotgun (WGS) entry which is preliminary data.</text>
</comment>
<dbReference type="InterPro" id="IPR007000">
    <property type="entry name" value="PLipase_B-like"/>
</dbReference>
<evidence type="ECO:0000256" key="3">
    <source>
        <dbReference type="ARBA" id="ARBA00022801"/>
    </source>
</evidence>
<comment type="function">
    <text evidence="7">Putative phospholipase.</text>
</comment>
<organism evidence="8 9">
    <name type="scientific">Elysia crispata</name>
    <name type="common">lettuce slug</name>
    <dbReference type="NCBI Taxonomy" id="231223"/>
    <lineage>
        <taxon>Eukaryota</taxon>
        <taxon>Metazoa</taxon>
        <taxon>Spiralia</taxon>
        <taxon>Lophotrochozoa</taxon>
        <taxon>Mollusca</taxon>
        <taxon>Gastropoda</taxon>
        <taxon>Heterobranchia</taxon>
        <taxon>Euthyneura</taxon>
        <taxon>Panpulmonata</taxon>
        <taxon>Sacoglossa</taxon>
        <taxon>Placobranchoidea</taxon>
        <taxon>Plakobranchidae</taxon>
        <taxon>Elysia</taxon>
    </lineage>
</organism>
<keyword evidence="4 7" id="KW-0442">Lipid degradation</keyword>
<evidence type="ECO:0000256" key="2">
    <source>
        <dbReference type="ARBA" id="ARBA00022729"/>
    </source>
</evidence>
<keyword evidence="2 7" id="KW-0732">Signal</keyword>
<accession>A0AAE1DYH4</accession>
<dbReference type="PANTHER" id="PTHR12370:SF1">
    <property type="entry name" value="PHOSPHOLIPASE B-LIKE 1"/>
    <property type="match status" value="1"/>
</dbReference>
<dbReference type="Pfam" id="PF04916">
    <property type="entry name" value="Phospholip_B"/>
    <property type="match status" value="1"/>
</dbReference>
<protein>
    <recommendedName>
        <fullName evidence="7">Phospholipase B-like</fullName>
        <ecNumber evidence="7">3.1.1.-</ecNumber>
    </recommendedName>
</protein>
<evidence type="ECO:0000313" key="9">
    <source>
        <dbReference type="Proteomes" id="UP001283361"/>
    </source>
</evidence>
<dbReference type="GO" id="GO:0004620">
    <property type="term" value="F:phospholipase activity"/>
    <property type="evidence" value="ECO:0007669"/>
    <property type="project" value="InterPro"/>
</dbReference>